<evidence type="ECO:0000256" key="1">
    <source>
        <dbReference type="SAM" id="MobiDB-lite"/>
    </source>
</evidence>
<evidence type="ECO:0000313" key="3">
    <source>
        <dbReference type="Proteomes" id="UP000469949"/>
    </source>
</evidence>
<accession>A0A833J8A6</accession>
<dbReference type="AlphaFoldDB" id="A0A833J8A6"/>
<feature type="region of interest" description="Disordered" evidence="1">
    <location>
        <begin position="1"/>
        <end position="37"/>
    </location>
</feature>
<comment type="caution">
    <text evidence="2">The sequence shown here is derived from an EMBL/GenBank/DDBJ whole genome shotgun (WGS) entry which is preliminary data.</text>
</comment>
<name>A0A833J8A6_9HYPH</name>
<dbReference type="Proteomes" id="UP000469949">
    <property type="component" value="Unassembled WGS sequence"/>
</dbReference>
<proteinExistence type="predicted"/>
<organism evidence="2 3">
    <name type="scientific">Methylorubrum populi</name>
    <dbReference type="NCBI Taxonomy" id="223967"/>
    <lineage>
        <taxon>Bacteria</taxon>
        <taxon>Pseudomonadati</taxon>
        <taxon>Pseudomonadota</taxon>
        <taxon>Alphaproteobacteria</taxon>
        <taxon>Hyphomicrobiales</taxon>
        <taxon>Methylobacteriaceae</taxon>
        <taxon>Methylorubrum</taxon>
    </lineage>
</organism>
<gene>
    <name evidence="2" type="ORF">F8B43_1045</name>
</gene>
<dbReference type="EMBL" id="WEKV01000006">
    <property type="protein sequence ID" value="KAB7786691.1"/>
    <property type="molecule type" value="Genomic_DNA"/>
</dbReference>
<feature type="compositionally biased region" description="Basic and acidic residues" evidence="1">
    <location>
        <begin position="1"/>
        <end position="18"/>
    </location>
</feature>
<sequence>MTDDPTLRDSHRSQDPAIREAQAGLRIVSGRALRPSG</sequence>
<protein>
    <submittedName>
        <fullName evidence="2">Uncharacterized protein</fullName>
    </submittedName>
</protein>
<evidence type="ECO:0000313" key="2">
    <source>
        <dbReference type="EMBL" id="KAB7786691.1"/>
    </source>
</evidence>
<reference evidence="2 3" key="1">
    <citation type="submission" date="2019-10" db="EMBL/GenBank/DDBJ databases">
        <title>Draft Genome Sequence of the Caffeine Degrading Methylotroph Methylorubrum populi PINKEL.</title>
        <authorList>
            <person name="Dawson S.C."/>
            <person name="Zhang X."/>
            <person name="Wright M.E."/>
            <person name="Sharma G."/>
            <person name="Langner J.T."/>
            <person name="Ditty J.L."/>
            <person name="Subuyuj G.A."/>
        </authorList>
    </citation>
    <scope>NUCLEOTIDE SEQUENCE [LARGE SCALE GENOMIC DNA]</scope>
    <source>
        <strain evidence="2 3">Pinkel</strain>
    </source>
</reference>